<dbReference type="EMBL" id="CP010725">
    <property type="protein sequence ID" value="AUQ98768.1"/>
    <property type="molecule type" value="Genomic_DNA"/>
</dbReference>
<organism evidence="4 5">
    <name type="scientific">Phaeobacter inhibens</name>
    <dbReference type="NCBI Taxonomy" id="221822"/>
    <lineage>
        <taxon>Bacteria</taxon>
        <taxon>Pseudomonadati</taxon>
        <taxon>Pseudomonadota</taxon>
        <taxon>Alphaproteobacteria</taxon>
        <taxon>Rhodobacterales</taxon>
        <taxon>Roseobacteraceae</taxon>
        <taxon>Phaeobacter</taxon>
    </lineage>
</organism>
<evidence type="ECO:0000256" key="1">
    <source>
        <dbReference type="SAM" id="MobiDB-lite"/>
    </source>
</evidence>
<evidence type="ECO:0000313" key="6">
    <source>
        <dbReference type="Proteomes" id="UP000236536"/>
    </source>
</evidence>
<dbReference type="RefSeq" id="WP_014879819.1">
    <property type="nucleotide sequence ID" value="NZ_CP010595.1"/>
</dbReference>
<evidence type="ECO:0000313" key="3">
    <source>
        <dbReference type="EMBL" id="AUQ94801.1"/>
    </source>
</evidence>
<gene>
    <name evidence="3" type="ORF">PhaeoP66_02024</name>
    <name evidence="4" type="ORF">PhaeoP88_01389</name>
</gene>
<reference evidence="4 5" key="1">
    <citation type="journal article" date="2017" name="Front. Microbiol.">
        <title>Phaeobacter piscinae sp. nov., a species of the Roseobacter group and potential aquaculture probiont.</title>
        <authorList>
            <person name="Sonnenschein E.C."/>
            <person name="Phippen C.B.W."/>
            <person name="Nielsen K.F."/>
            <person name="Mateiu R.V."/>
            <person name="Melchiorsen J."/>
            <person name="Gram L."/>
            <person name="Overmann J."/>
            <person name="Freese H.M."/>
        </authorList>
    </citation>
    <scope>NUCLEOTIDE SEQUENCE [LARGE SCALE GENOMIC DNA]</scope>
    <source>
        <strain evidence="4 5">P88</strain>
    </source>
</reference>
<dbReference type="EMBL" id="CP010705">
    <property type="protein sequence ID" value="AUQ94801.1"/>
    <property type="molecule type" value="Genomic_DNA"/>
</dbReference>
<keyword evidence="2" id="KW-0812">Transmembrane</keyword>
<keyword evidence="2" id="KW-1133">Transmembrane helix</keyword>
<keyword evidence="2" id="KW-0472">Membrane</keyword>
<dbReference type="Proteomes" id="UP000236447">
    <property type="component" value="Chromosome"/>
</dbReference>
<sequence length="61" mass="6107">MTTLDLSPTLCSPSAGRGVATPILVAAVLIVLLGLPALTAPGSKAPLTEWHGNSASSRSTH</sequence>
<feature type="transmembrane region" description="Helical" evidence="2">
    <location>
        <begin position="20"/>
        <end position="38"/>
    </location>
</feature>
<protein>
    <submittedName>
        <fullName evidence="4">Uncharacterized protein</fullName>
    </submittedName>
</protein>
<evidence type="ECO:0000256" key="2">
    <source>
        <dbReference type="SAM" id="Phobius"/>
    </source>
</evidence>
<reference evidence="3 6" key="3">
    <citation type="journal article" date="2017" name="Int. J. Syst. Evol. Microbiol.">
        <title>Adaptation of Surface-Associated Bacteria to the Open Ocean: A Genomically Distinct Subpopulation of Phaeobacter gallaeciensis Colonizes Pacific Mesozooplankton.</title>
        <authorList>
            <person name="Freese H.M."/>
            <person name="Methner A."/>
            <person name="Overmann J."/>
        </authorList>
    </citation>
    <scope>NUCLEOTIDE SEQUENCE [LARGE SCALE GENOMIC DNA]</scope>
    <source>
        <strain evidence="3 6">P66</strain>
    </source>
</reference>
<dbReference type="AlphaFoldDB" id="A0A2I7L960"/>
<keyword evidence="6" id="KW-1185">Reference proteome</keyword>
<feature type="compositionally biased region" description="Polar residues" evidence="1">
    <location>
        <begin position="51"/>
        <end position="61"/>
    </location>
</feature>
<dbReference type="Proteomes" id="UP000236536">
    <property type="component" value="Chromosome"/>
</dbReference>
<accession>A0A2I7L960</accession>
<name>A0A2I7L960_9RHOB</name>
<evidence type="ECO:0000313" key="5">
    <source>
        <dbReference type="Proteomes" id="UP000236447"/>
    </source>
</evidence>
<feature type="region of interest" description="Disordered" evidence="1">
    <location>
        <begin position="39"/>
        <end position="61"/>
    </location>
</feature>
<evidence type="ECO:0000313" key="4">
    <source>
        <dbReference type="EMBL" id="AUQ98768.1"/>
    </source>
</evidence>
<proteinExistence type="predicted"/>
<reference evidence="5 6" key="2">
    <citation type="journal article" date="2017" name="Genome Biol. Evol.">
        <title>Trajectories and Drivers of Genome Evolution in Surface-Associated Marine Phaeobacter.</title>
        <authorList>
            <person name="Freese H.M."/>
            <person name="Sikorski J."/>
            <person name="Bunk B."/>
            <person name="Scheuner C."/>
            <person name="Meier-Kolthoff J.P."/>
            <person name="Sproer C."/>
            <person name="Gram L."/>
            <person name="Overmann J."/>
        </authorList>
    </citation>
    <scope>NUCLEOTIDE SEQUENCE [LARGE SCALE GENOMIC DNA]</scope>
    <source>
        <strain evidence="3 6">P66</strain>
        <strain evidence="4 5">P88</strain>
    </source>
</reference>